<name>A0A0B0N931_GOSAR</name>
<comment type="caution">
    <text evidence="1">The sequence shown here is derived from an EMBL/GenBank/DDBJ whole genome shotgun (WGS) entry which is preliminary data.</text>
</comment>
<evidence type="ECO:0000313" key="2">
    <source>
        <dbReference type="Proteomes" id="UP000032142"/>
    </source>
</evidence>
<dbReference type="Proteomes" id="UP000032142">
    <property type="component" value="Unassembled WGS sequence"/>
</dbReference>
<protein>
    <submittedName>
        <fullName evidence="1">Uncharacterized protein</fullName>
    </submittedName>
</protein>
<reference evidence="2" key="1">
    <citation type="submission" date="2014-09" db="EMBL/GenBank/DDBJ databases">
        <authorList>
            <person name="Mudge J."/>
            <person name="Ramaraj T."/>
            <person name="Lindquist I.E."/>
            <person name="Bharti A.K."/>
            <person name="Sundararajan A."/>
            <person name="Cameron C.T."/>
            <person name="Woodward J.E."/>
            <person name="May G.D."/>
            <person name="Brubaker C."/>
            <person name="Broadhvest J."/>
            <person name="Wilkins T.A."/>
        </authorList>
    </citation>
    <scope>NUCLEOTIDE SEQUENCE</scope>
    <source>
        <strain evidence="2">cv. AKA8401</strain>
    </source>
</reference>
<proteinExistence type="predicted"/>
<organism evidence="1 2">
    <name type="scientific">Gossypium arboreum</name>
    <name type="common">Tree cotton</name>
    <name type="synonym">Gossypium nanking</name>
    <dbReference type="NCBI Taxonomy" id="29729"/>
    <lineage>
        <taxon>Eukaryota</taxon>
        <taxon>Viridiplantae</taxon>
        <taxon>Streptophyta</taxon>
        <taxon>Embryophyta</taxon>
        <taxon>Tracheophyta</taxon>
        <taxon>Spermatophyta</taxon>
        <taxon>Magnoliopsida</taxon>
        <taxon>eudicotyledons</taxon>
        <taxon>Gunneridae</taxon>
        <taxon>Pentapetalae</taxon>
        <taxon>rosids</taxon>
        <taxon>malvids</taxon>
        <taxon>Malvales</taxon>
        <taxon>Malvaceae</taxon>
        <taxon>Malvoideae</taxon>
        <taxon>Gossypium</taxon>
    </lineage>
</organism>
<sequence length="63" mass="7374">MSLLSLLAYFVYFPLFYSDIEASSDLGIVRDFIALSNIYFGTFKVMYIWYMTCISLSHFEYVG</sequence>
<evidence type="ECO:0000313" key="1">
    <source>
        <dbReference type="EMBL" id="KHG07621.1"/>
    </source>
</evidence>
<dbReference type="AlphaFoldDB" id="A0A0B0N931"/>
<accession>A0A0B0N931</accession>
<gene>
    <name evidence="1" type="ORF">F383_34486</name>
</gene>
<keyword evidence="2" id="KW-1185">Reference proteome</keyword>
<dbReference type="EMBL" id="JRRC01478529">
    <property type="protein sequence ID" value="KHG07621.1"/>
    <property type="molecule type" value="Genomic_DNA"/>
</dbReference>